<protein>
    <submittedName>
        <fullName evidence="8">Alcohol dehydrogenase catalytic domain-containing protein</fullName>
    </submittedName>
</protein>
<dbReference type="SMART" id="SM00829">
    <property type="entry name" value="PKS_ER"/>
    <property type="match status" value="1"/>
</dbReference>
<proteinExistence type="inferred from homology"/>
<keyword evidence="4 6" id="KW-0862">Zinc</keyword>
<dbReference type="Pfam" id="PF00107">
    <property type="entry name" value="ADH_zinc_N"/>
    <property type="match status" value="1"/>
</dbReference>
<evidence type="ECO:0000256" key="1">
    <source>
        <dbReference type="ARBA" id="ARBA00001947"/>
    </source>
</evidence>
<dbReference type="Proteomes" id="UP001379533">
    <property type="component" value="Chromosome"/>
</dbReference>
<dbReference type="SUPFAM" id="SSF51735">
    <property type="entry name" value="NAD(P)-binding Rossmann-fold domains"/>
    <property type="match status" value="1"/>
</dbReference>
<dbReference type="EMBL" id="CP089982">
    <property type="protein sequence ID" value="WXA95848.1"/>
    <property type="molecule type" value="Genomic_DNA"/>
</dbReference>
<dbReference type="InterPro" id="IPR020843">
    <property type="entry name" value="ER"/>
</dbReference>
<gene>
    <name evidence="8" type="ORF">LZC95_03210</name>
</gene>
<accession>A0ABZ2KAY4</accession>
<keyword evidence="9" id="KW-1185">Reference proteome</keyword>
<keyword evidence="5" id="KW-0560">Oxidoreductase</keyword>
<dbReference type="PANTHER" id="PTHR42940:SF7">
    <property type="entry name" value="ALCOHOL DEHYDROGENASE-LIKE N-TERMINAL DOMAIN-CONTAINING PROTEIN"/>
    <property type="match status" value="1"/>
</dbReference>
<dbReference type="InterPro" id="IPR002328">
    <property type="entry name" value="ADH_Zn_CS"/>
</dbReference>
<comment type="similarity">
    <text evidence="2 6">Belongs to the zinc-containing alcohol dehydrogenase family.</text>
</comment>
<evidence type="ECO:0000256" key="2">
    <source>
        <dbReference type="ARBA" id="ARBA00008072"/>
    </source>
</evidence>
<dbReference type="InterPro" id="IPR013154">
    <property type="entry name" value="ADH-like_N"/>
</dbReference>
<dbReference type="InterPro" id="IPR036291">
    <property type="entry name" value="NAD(P)-bd_dom_sf"/>
</dbReference>
<dbReference type="PROSITE" id="PS00059">
    <property type="entry name" value="ADH_ZINC"/>
    <property type="match status" value="1"/>
</dbReference>
<dbReference type="PANTHER" id="PTHR42940">
    <property type="entry name" value="ALCOHOL DEHYDROGENASE 1-RELATED"/>
    <property type="match status" value="1"/>
</dbReference>
<dbReference type="InterPro" id="IPR011032">
    <property type="entry name" value="GroES-like_sf"/>
</dbReference>
<evidence type="ECO:0000256" key="4">
    <source>
        <dbReference type="ARBA" id="ARBA00022833"/>
    </source>
</evidence>
<feature type="domain" description="Enoyl reductase (ER)" evidence="7">
    <location>
        <begin position="10"/>
        <end position="327"/>
    </location>
</feature>
<evidence type="ECO:0000313" key="9">
    <source>
        <dbReference type="Proteomes" id="UP001379533"/>
    </source>
</evidence>
<name>A0ABZ2KAY4_9BACT</name>
<dbReference type="Gene3D" id="3.90.180.10">
    <property type="entry name" value="Medium-chain alcohol dehydrogenases, catalytic domain"/>
    <property type="match status" value="1"/>
</dbReference>
<evidence type="ECO:0000259" key="7">
    <source>
        <dbReference type="SMART" id="SM00829"/>
    </source>
</evidence>
<dbReference type="RefSeq" id="WP_394846458.1">
    <property type="nucleotide sequence ID" value="NZ_CP089982.1"/>
</dbReference>
<organism evidence="8 9">
    <name type="scientific">Pendulispora brunnea</name>
    <dbReference type="NCBI Taxonomy" id="2905690"/>
    <lineage>
        <taxon>Bacteria</taxon>
        <taxon>Pseudomonadati</taxon>
        <taxon>Myxococcota</taxon>
        <taxon>Myxococcia</taxon>
        <taxon>Myxococcales</taxon>
        <taxon>Sorangiineae</taxon>
        <taxon>Pendulisporaceae</taxon>
        <taxon>Pendulispora</taxon>
    </lineage>
</organism>
<dbReference type="InterPro" id="IPR013149">
    <property type="entry name" value="ADH-like_C"/>
</dbReference>
<keyword evidence="3 6" id="KW-0479">Metal-binding</keyword>
<comment type="cofactor">
    <cofactor evidence="1 6">
        <name>Zn(2+)</name>
        <dbReference type="ChEBI" id="CHEBI:29105"/>
    </cofactor>
</comment>
<evidence type="ECO:0000256" key="5">
    <source>
        <dbReference type="ARBA" id="ARBA00023002"/>
    </source>
</evidence>
<sequence length="330" mass="34720">MRAIVVSEIHREWTLTQVADPRPGPGQVLIRVRYSGMCGTDVHLHRGQFPAKLPIVAGHEPTGEIVELGPGVTDLKVGDRVGVVWDQKGCGRCNSCQSGEPCPHSQTWMDLGGGNSELMLAWASGCALIPDGLALEAAAPMFCAGYTVMSALRNANPKPGERVAVLGVGGLGHLAVQVAHALGLETFAITGQANKRAELLALGADDVVVAADDPGKALLDAGGADIVLSTTSSAKQIGSIFHGLRRRGRLVNTGVADGPVSIDSFAAMLAFCEFRGAVPDHRGHLTEVLELAAKGKVKPKLEIYALERANDVRDRLEAGKVRYRAVLAHA</sequence>
<evidence type="ECO:0000256" key="6">
    <source>
        <dbReference type="RuleBase" id="RU361277"/>
    </source>
</evidence>
<reference evidence="8 9" key="1">
    <citation type="submission" date="2021-12" db="EMBL/GenBank/DDBJ databases">
        <title>Discovery of the Pendulisporaceae a myxobacterial family with distinct sporulation behavior and unique specialized metabolism.</title>
        <authorList>
            <person name="Garcia R."/>
            <person name="Popoff A."/>
            <person name="Bader C.D."/>
            <person name="Loehr J."/>
            <person name="Walesch S."/>
            <person name="Walt C."/>
            <person name="Boldt J."/>
            <person name="Bunk B."/>
            <person name="Haeckl F.J.F.P.J."/>
            <person name="Gunesch A.P."/>
            <person name="Birkelbach J."/>
            <person name="Nuebel U."/>
            <person name="Pietschmann T."/>
            <person name="Bach T."/>
            <person name="Mueller R."/>
        </authorList>
    </citation>
    <scope>NUCLEOTIDE SEQUENCE [LARGE SCALE GENOMIC DNA]</scope>
    <source>
        <strain evidence="8 9">MSr12523</strain>
    </source>
</reference>
<dbReference type="Pfam" id="PF08240">
    <property type="entry name" value="ADH_N"/>
    <property type="match status" value="1"/>
</dbReference>
<evidence type="ECO:0000256" key="3">
    <source>
        <dbReference type="ARBA" id="ARBA00022723"/>
    </source>
</evidence>
<evidence type="ECO:0000313" key="8">
    <source>
        <dbReference type="EMBL" id="WXA95848.1"/>
    </source>
</evidence>
<dbReference type="Gene3D" id="3.40.50.720">
    <property type="entry name" value="NAD(P)-binding Rossmann-like Domain"/>
    <property type="match status" value="1"/>
</dbReference>
<dbReference type="SUPFAM" id="SSF50129">
    <property type="entry name" value="GroES-like"/>
    <property type="match status" value="1"/>
</dbReference>